<dbReference type="EMBL" id="UZAM01008108">
    <property type="protein sequence ID" value="VDP03281.1"/>
    <property type="molecule type" value="Genomic_DNA"/>
</dbReference>
<dbReference type="OrthoDB" id="6765698at2759"/>
<reference evidence="1 2" key="2">
    <citation type="submission" date="2018-11" db="EMBL/GenBank/DDBJ databases">
        <authorList>
            <consortium name="Pathogen Informatics"/>
        </authorList>
    </citation>
    <scope>NUCLEOTIDE SEQUENCE [LARGE SCALE GENOMIC DNA]</scope>
</reference>
<evidence type="ECO:0000313" key="2">
    <source>
        <dbReference type="Proteomes" id="UP000270296"/>
    </source>
</evidence>
<dbReference type="WBParaSite" id="SBAD_0000424701-mRNA-1">
    <property type="protein sequence ID" value="SBAD_0000424701-mRNA-1"/>
    <property type="gene ID" value="SBAD_0000424701"/>
</dbReference>
<evidence type="ECO:0000313" key="3">
    <source>
        <dbReference type="WBParaSite" id="SBAD_0000424701-mRNA-1"/>
    </source>
</evidence>
<dbReference type="Proteomes" id="UP000270296">
    <property type="component" value="Unassembled WGS sequence"/>
</dbReference>
<gene>
    <name evidence="1" type="ORF">SBAD_LOCUS4066</name>
</gene>
<accession>A0A183IKC0</accession>
<protein>
    <submittedName>
        <fullName evidence="3">Retrovirus-related Pol polyprotein from type-1 retrotransposable element R1</fullName>
    </submittedName>
</protein>
<dbReference type="AlphaFoldDB" id="A0A183IKC0"/>
<evidence type="ECO:0000313" key="1">
    <source>
        <dbReference type="EMBL" id="VDP03281.1"/>
    </source>
</evidence>
<keyword evidence="2" id="KW-1185">Reference proteome</keyword>
<name>A0A183IKC0_9BILA</name>
<proteinExistence type="predicted"/>
<sequence length="161" mass="17867">MLSCIHTSDLAVKTKINLLGKLAGTSWGAGARVLRTTALALVYSVAEYCSPVWCHSSKLDATAVHNKDPISNLTTEPPGMDLNRQEWSRLNRFGTGQGRCEHLPHRWKMKSNQQCHCGHDDPTLQHIISECPLRKFDASITDVQNATAAAIHWLRNIGIEL</sequence>
<reference evidence="3" key="1">
    <citation type="submission" date="2016-06" db="UniProtKB">
        <authorList>
            <consortium name="WormBaseParasite"/>
        </authorList>
    </citation>
    <scope>IDENTIFICATION</scope>
</reference>
<organism evidence="3">
    <name type="scientific">Soboliphyme baturini</name>
    <dbReference type="NCBI Taxonomy" id="241478"/>
    <lineage>
        <taxon>Eukaryota</taxon>
        <taxon>Metazoa</taxon>
        <taxon>Ecdysozoa</taxon>
        <taxon>Nematoda</taxon>
        <taxon>Enoplea</taxon>
        <taxon>Dorylaimia</taxon>
        <taxon>Dioctophymatida</taxon>
        <taxon>Dioctophymatoidea</taxon>
        <taxon>Soboliphymatidae</taxon>
        <taxon>Soboliphyme</taxon>
    </lineage>
</organism>